<dbReference type="Proteomes" id="UP000000844">
    <property type="component" value="Chromosome"/>
</dbReference>
<dbReference type="Pfam" id="PF13560">
    <property type="entry name" value="HTH_31"/>
    <property type="match status" value="1"/>
</dbReference>
<dbReference type="InterPro" id="IPR001387">
    <property type="entry name" value="Cro/C1-type_HTH"/>
</dbReference>
<dbReference type="HOGENOM" id="CLU_055817_1_3_11"/>
<dbReference type="Gene3D" id="1.10.260.40">
    <property type="entry name" value="lambda repressor-like DNA-binding domains"/>
    <property type="match status" value="1"/>
</dbReference>
<dbReference type="CDD" id="cd00093">
    <property type="entry name" value="HTH_XRE"/>
    <property type="match status" value="1"/>
</dbReference>
<dbReference type="PROSITE" id="PS50943">
    <property type="entry name" value="HTH_CROC1"/>
    <property type="match status" value="1"/>
</dbReference>
<dbReference type="KEGG" id="sna:Snas_4415"/>
<keyword evidence="3" id="KW-1185">Reference proteome</keyword>
<feature type="domain" description="HTH cro/C1-type" evidence="1">
    <location>
        <begin position="18"/>
        <end position="72"/>
    </location>
</feature>
<dbReference type="STRING" id="446470.Snas_4415"/>
<name>D3Q512_STANL</name>
<dbReference type="InterPro" id="IPR043917">
    <property type="entry name" value="DUF5753"/>
</dbReference>
<accession>D3Q512</accession>
<dbReference type="AlphaFoldDB" id="D3Q512"/>
<sequence>MASGRKPTIRAVWLGQELRKMRDEAGLTVRAMGSLVHLNQANVSKLENGIYPASVQHVEAYLRICGIDDPKRRSDVFKICDDVLRKGWWDGFAGELASELMDRIWLESKAVHIDAFEPILVPGLLQTSAYARAVMAADQPDASSERLERWHDVRTTRQLIITKHEPITLRAIIDQSVIRRAISDSEAGLPQLRFLAEVSERPNIELRVLPDSAGFHAGMNGSFEVLSLADPYPEAGLLTTPSGEVCVEGDAIHHLKQKYELLLQSSLDPEPSRKLIKSEVDKQ</sequence>
<dbReference type="GO" id="GO:0003677">
    <property type="term" value="F:DNA binding"/>
    <property type="evidence" value="ECO:0007669"/>
    <property type="project" value="InterPro"/>
</dbReference>
<organism evidence="2 3">
    <name type="scientific">Stackebrandtia nassauensis (strain DSM 44728 / CIP 108903 / NRRL B-16338 / NBRC 102104 / LLR-40K-21)</name>
    <dbReference type="NCBI Taxonomy" id="446470"/>
    <lineage>
        <taxon>Bacteria</taxon>
        <taxon>Bacillati</taxon>
        <taxon>Actinomycetota</taxon>
        <taxon>Actinomycetes</taxon>
        <taxon>Glycomycetales</taxon>
        <taxon>Glycomycetaceae</taxon>
        <taxon>Stackebrandtia</taxon>
    </lineage>
</organism>
<gene>
    <name evidence="2" type="ordered locus">Snas_4415</name>
</gene>
<dbReference type="InterPro" id="IPR010982">
    <property type="entry name" value="Lambda_DNA-bd_dom_sf"/>
</dbReference>
<evidence type="ECO:0000313" key="2">
    <source>
        <dbReference type="EMBL" id="ADD44061.1"/>
    </source>
</evidence>
<dbReference type="SUPFAM" id="SSF47413">
    <property type="entry name" value="lambda repressor-like DNA-binding domains"/>
    <property type="match status" value="1"/>
</dbReference>
<protein>
    <submittedName>
        <fullName evidence="2">Helix-turn-helix domain protein</fullName>
    </submittedName>
</protein>
<proteinExistence type="predicted"/>
<dbReference type="Pfam" id="PF19054">
    <property type="entry name" value="DUF5753"/>
    <property type="match status" value="1"/>
</dbReference>
<dbReference type="eggNOG" id="COG1396">
    <property type="taxonomic scope" value="Bacteria"/>
</dbReference>
<dbReference type="RefSeq" id="WP_013019632.1">
    <property type="nucleotide sequence ID" value="NC_013947.1"/>
</dbReference>
<reference evidence="2 3" key="1">
    <citation type="journal article" date="2009" name="Stand. Genomic Sci.">
        <title>Complete genome sequence of Stackebrandtia nassauensis type strain (LLR-40K-21).</title>
        <authorList>
            <person name="Munk C."/>
            <person name="Lapidus A."/>
            <person name="Copeland A."/>
            <person name="Jando M."/>
            <person name="Mayilraj S."/>
            <person name="Glavina Del Rio T."/>
            <person name="Nolan M."/>
            <person name="Chen F."/>
            <person name="Lucas S."/>
            <person name="Tice H."/>
            <person name="Cheng J.F."/>
            <person name="Han C."/>
            <person name="Detter J.C."/>
            <person name="Bruce D."/>
            <person name="Goodwin L."/>
            <person name="Chain P."/>
            <person name="Pitluck S."/>
            <person name="Goker M."/>
            <person name="Ovchinikova G."/>
            <person name="Pati A."/>
            <person name="Ivanova N."/>
            <person name="Mavromatis K."/>
            <person name="Chen A."/>
            <person name="Palaniappan K."/>
            <person name="Land M."/>
            <person name="Hauser L."/>
            <person name="Chang Y.J."/>
            <person name="Jeffries C.D."/>
            <person name="Bristow J."/>
            <person name="Eisen J.A."/>
            <person name="Markowitz V."/>
            <person name="Hugenholtz P."/>
            <person name="Kyrpides N.C."/>
            <person name="Klenk H.P."/>
        </authorList>
    </citation>
    <scope>NUCLEOTIDE SEQUENCE [LARGE SCALE GENOMIC DNA]</scope>
    <source>
        <strain evidence="3">DSM 44728 / CIP 108903 / NRRL B-16338 / NBRC 102104 / LLR-40K-21</strain>
    </source>
</reference>
<evidence type="ECO:0000259" key="1">
    <source>
        <dbReference type="PROSITE" id="PS50943"/>
    </source>
</evidence>
<dbReference type="EMBL" id="CP001778">
    <property type="protein sequence ID" value="ADD44061.1"/>
    <property type="molecule type" value="Genomic_DNA"/>
</dbReference>
<evidence type="ECO:0000313" key="3">
    <source>
        <dbReference type="Proteomes" id="UP000000844"/>
    </source>
</evidence>
<dbReference type="SMART" id="SM00530">
    <property type="entry name" value="HTH_XRE"/>
    <property type="match status" value="1"/>
</dbReference>
<dbReference type="OrthoDB" id="4115547at2"/>